<name>A0A4P8N4M6_9CAUD</name>
<evidence type="ECO:0000313" key="1">
    <source>
        <dbReference type="EMBL" id="QCQ57757.1"/>
    </source>
</evidence>
<keyword evidence="2" id="KW-1185">Reference proteome</keyword>
<dbReference type="Proteomes" id="UP000302168">
    <property type="component" value="Segment"/>
</dbReference>
<protein>
    <submittedName>
        <fullName evidence="1">Uncharacterized protein</fullName>
    </submittedName>
</protein>
<reference evidence="1 2" key="1">
    <citation type="submission" date="2019-04" db="EMBL/GenBank/DDBJ databases">
        <authorList>
            <person name="Gallagher L."/>
            <person name="Broussard G."/>
        </authorList>
    </citation>
    <scope>NUCLEOTIDE SEQUENCE [LARGE SCALE GENOMIC DNA]</scope>
</reference>
<evidence type="ECO:0000313" key="2">
    <source>
        <dbReference type="Proteomes" id="UP000302168"/>
    </source>
</evidence>
<accession>A0A4P8N4M6</accession>
<dbReference type="EMBL" id="MK796244">
    <property type="protein sequence ID" value="QCQ57757.1"/>
    <property type="molecule type" value="Genomic_DNA"/>
</dbReference>
<sequence length="96" mass="10669">MKKLTFALLTTALLTASAMAKEPSDDLVDEVSTYAFVWTLCPQSSLGQSTCEEKIRQKIQQAFLADGFSYSTARTCRNIFDSDYKAKACGRARIED</sequence>
<gene>
    <name evidence="1" type="ORF">ACHELOUS_182</name>
</gene>
<proteinExistence type="predicted"/>
<organism evidence="1 2">
    <name type="scientific">Vibrio phage Achelous</name>
    <dbReference type="NCBI Taxonomy" id="2576872"/>
    <lineage>
        <taxon>Viruses</taxon>
        <taxon>Duplodnaviria</taxon>
        <taxon>Heunggongvirae</taxon>
        <taxon>Uroviricota</taxon>
        <taxon>Caudoviricetes</taxon>
        <taxon>Demerecviridae</taxon>
        <taxon>Ermolyevavirinae</taxon>
        <taxon>Thalassavirus</taxon>
        <taxon>Thalassavirus achelous</taxon>
    </lineage>
</organism>